<comment type="caution">
    <text evidence="1">The sequence shown here is derived from an EMBL/GenBank/DDBJ whole genome shotgun (WGS) entry which is preliminary data.</text>
</comment>
<dbReference type="Pfam" id="PF13855">
    <property type="entry name" value="LRR_8"/>
    <property type="match status" value="1"/>
</dbReference>
<dbReference type="PANTHER" id="PTHR48065:SF23">
    <property type="entry name" value="LEUCINE-RICH REPEAT-CONTAINING N-TERMINAL PLANT-TYPE DOMAIN-CONTAINING PROTEIN"/>
    <property type="match status" value="1"/>
</dbReference>
<evidence type="ECO:0000313" key="2">
    <source>
        <dbReference type="Proteomes" id="UP000243975"/>
    </source>
</evidence>
<dbReference type="PRINTS" id="PR00019">
    <property type="entry name" value="LEURICHRPT"/>
</dbReference>
<dbReference type="Proteomes" id="UP000243975">
    <property type="component" value="Unassembled WGS sequence"/>
</dbReference>
<dbReference type="SUPFAM" id="SSF52058">
    <property type="entry name" value="L domain-like"/>
    <property type="match status" value="1"/>
</dbReference>
<evidence type="ECO:0000313" key="1">
    <source>
        <dbReference type="EMBL" id="KVH90833.1"/>
    </source>
</evidence>
<name>A0A103XHP1_CYNCS</name>
<gene>
    <name evidence="1" type="ORF">Ccrd_007088</name>
</gene>
<dbReference type="EMBL" id="LEKV01005088">
    <property type="protein sequence ID" value="KVH90833.1"/>
    <property type="molecule type" value="Genomic_DNA"/>
</dbReference>
<dbReference type="Gene3D" id="3.80.10.10">
    <property type="entry name" value="Ribonuclease Inhibitor"/>
    <property type="match status" value="1"/>
</dbReference>
<reference evidence="1 2" key="1">
    <citation type="journal article" date="2016" name="Sci. Rep.">
        <title>The genome sequence of the outbreeding globe artichoke constructed de novo incorporating a phase-aware low-pass sequencing strategy of F1 progeny.</title>
        <authorList>
            <person name="Scaglione D."/>
            <person name="Reyes-Chin-Wo S."/>
            <person name="Acquadro A."/>
            <person name="Froenicke L."/>
            <person name="Portis E."/>
            <person name="Beitel C."/>
            <person name="Tirone M."/>
            <person name="Mauro R."/>
            <person name="Lo Monaco A."/>
            <person name="Mauromicale G."/>
            <person name="Faccioli P."/>
            <person name="Cattivelli L."/>
            <person name="Rieseberg L."/>
            <person name="Michelmore R."/>
            <person name="Lanteri S."/>
        </authorList>
    </citation>
    <scope>NUCLEOTIDE SEQUENCE [LARGE SCALE GENOMIC DNA]</scope>
    <source>
        <strain evidence="1">2C</strain>
    </source>
</reference>
<accession>A0A103XHP1</accession>
<sequence>MSFGNLENIESMDLSHNNISGSIPQSLEKLDGLRILDVSNNRLTGKIPMGGQMSTMRGFHYFANNSGLYGM</sequence>
<dbReference type="PANTHER" id="PTHR48065">
    <property type="entry name" value="OS10G0469600 PROTEIN"/>
    <property type="match status" value="1"/>
</dbReference>
<dbReference type="InterPro" id="IPR032675">
    <property type="entry name" value="LRR_dom_sf"/>
</dbReference>
<dbReference type="InterPro" id="IPR001611">
    <property type="entry name" value="Leu-rich_rpt"/>
</dbReference>
<dbReference type="Gramene" id="KVH90833">
    <property type="protein sequence ID" value="KVH90833"/>
    <property type="gene ID" value="Ccrd_007088"/>
</dbReference>
<protein>
    <submittedName>
        <fullName evidence="1">Leucine rich repeat 4</fullName>
    </submittedName>
</protein>
<dbReference type="AlphaFoldDB" id="A0A103XHP1"/>
<organism evidence="1 2">
    <name type="scientific">Cynara cardunculus var. scolymus</name>
    <name type="common">Globe artichoke</name>
    <name type="synonym">Cynara scolymus</name>
    <dbReference type="NCBI Taxonomy" id="59895"/>
    <lineage>
        <taxon>Eukaryota</taxon>
        <taxon>Viridiplantae</taxon>
        <taxon>Streptophyta</taxon>
        <taxon>Embryophyta</taxon>
        <taxon>Tracheophyta</taxon>
        <taxon>Spermatophyta</taxon>
        <taxon>Magnoliopsida</taxon>
        <taxon>eudicotyledons</taxon>
        <taxon>Gunneridae</taxon>
        <taxon>Pentapetalae</taxon>
        <taxon>asterids</taxon>
        <taxon>campanulids</taxon>
        <taxon>Asterales</taxon>
        <taxon>Asteraceae</taxon>
        <taxon>Carduoideae</taxon>
        <taxon>Cardueae</taxon>
        <taxon>Carduinae</taxon>
        <taxon>Cynara</taxon>
    </lineage>
</organism>
<proteinExistence type="predicted"/>
<keyword evidence="2" id="KW-1185">Reference proteome</keyword>